<dbReference type="SUPFAM" id="SSF109604">
    <property type="entry name" value="HD-domain/PDEase-like"/>
    <property type="match status" value="1"/>
</dbReference>
<dbReference type="PANTHER" id="PTHR40202:SF1">
    <property type="entry name" value="HD DOMAIN-CONTAINING PROTEIN"/>
    <property type="match status" value="1"/>
</dbReference>
<keyword evidence="3" id="KW-1185">Reference proteome</keyword>
<reference evidence="2" key="1">
    <citation type="submission" date="2021-01" db="EMBL/GenBank/DDBJ databases">
        <title>Whole genome shotgun sequence of Dactylosporangium siamense NBRC 106093.</title>
        <authorList>
            <person name="Komaki H."/>
            <person name="Tamura T."/>
        </authorList>
    </citation>
    <scope>NUCLEOTIDE SEQUENCE</scope>
    <source>
        <strain evidence="2">NBRC 106093</strain>
    </source>
</reference>
<dbReference type="InterPro" id="IPR052567">
    <property type="entry name" value="OP_Dioxygenase"/>
</dbReference>
<dbReference type="RefSeq" id="WP_203849772.1">
    <property type="nucleotide sequence ID" value="NZ_BAAAVW010000021.1"/>
</dbReference>
<dbReference type="Gene3D" id="1.10.3210.10">
    <property type="entry name" value="Hypothetical protein af1432"/>
    <property type="match status" value="1"/>
</dbReference>
<dbReference type="Pfam" id="PF01966">
    <property type="entry name" value="HD"/>
    <property type="match status" value="1"/>
</dbReference>
<evidence type="ECO:0000259" key="1">
    <source>
        <dbReference type="Pfam" id="PF01966"/>
    </source>
</evidence>
<evidence type="ECO:0000313" key="2">
    <source>
        <dbReference type="EMBL" id="GIG48056.1"/>
    </source>
</evidence>
<dbReference type="EMBL" id="BONQ01000094">
    <property type="protein sequence ID" value="GIG48056.1"/>
    <property type="molecule type" value="Genomic_DNA"/>
</dbReference>
<dbReference type="AlphaFoldDB" id="A0A919UDL9"/>
<dbReference type="Proteomes" id="UP000660611">
    <property type="component" value="Unassembled WGS sequence"/>
</dbReference>
<dbReference type="InterPro" id="IPR006674">
    <property type="entry name" value="HD_domain"/>
</dbReference>
<evidence type="ECO:0000313" key="3">
    <source>
        <dbReference type="Proteomes" id="UP000660611"/>
    </source>
</evidence>
<name>A0A919UDL9_9ACTN</name>
<protein>
    <recommendedName>
        <fullName evidence="1">HD domain-containing protein</fullName>
    </recommendedName>
</protein>
<gene>
    <name evidence="2" type="ORF">Dsi01nite_060970</name>
</gene>
<organism evidence="2 3">
    <name type="scientific">Dactylosporangium siamense</name>
    <dbReference type="NCBI Taxonomy" id="685454"/>
    <lineage>
        <taxon>Bacteria</taxon>
        <taxon>Bacillati</taxon>
        <taxon>Actinomycetota</taxon>
        <taxon>Actinomycetes</taxon>
        <taxon>Micromonosporales</taxon>
        <taxon>Micromonosporaceae</taxon>
        <taxon>Dactylosporangium</taxon>
    </lineage>
</organism>
<dbReference type="PANTHER" id="PTHR40202">
    <property type="match status" value="1"/>
</dbReference>
<proteinExistence type="predicted"/>
<sequence>MAVFSDVDVFLSWFAGLDGVFDAPPPDGDPVDLLAHGLQCADVLRARHPADLGLQLAGLVHDIGHAVSEDDPDHARTGADAVRALLGDRVADLVGLHVEAKRYLAATETYALSPASSLSLSRQGAAMTGPEAERFAERPEAAAAIALRRADEAAKEVGRVVPGLETWAPRLRDYANRDHADRAAPDAP</sequence>
<comment type="caution">
    <text evidence="2">The sequence shown here is derived from an EMBL/GenBank/DDBJ whole genome shotgun (WGS) entry which is preliminary data.</text>
</comment>
<feature type="domain" description="HD" evidence="1">
    <location>
        <begin position="51"/>
        <end position="126"/>
    </location>
</feature>
<accession>A0A919UDL9</accession>